<feature type="transmembrane region" description="Helical" evidence="1">
    <location>
        <begin position="168"/>
        <end position="187"/>
    </location>
</feature>
<sequence length="189" mass="21550">MRHLAQAISLILGVPWFFLIDWLLIFKTGLNQSQIQYFSFVMPILHIACPMIYMVWAIKERIISDFDITKRRERFSIMLVMVTVWGLSTVLASLYGNATLLNLSRAITMVFLTVFVITFFWKISLHMTVNTSGAILLNTLFHGAYLPVLVVIPLIFWSRLYLKKHTPLQLLAGCGISAGVMLAALYVSY</sequence>
<feature type="transmembrane region" description="Helical" evidence="1">
    <location>
        <begin position="7"/>
        <end position="25"/>
    </location>
</feature>
<proteinExistence type="predicted"/>
<dbReference type="Proteomes" id="UP000178098">
    <property type="component" value="Unassembled WGS sequence"/>
</dbReference>
<feature type="transmembrane region" description="Helical" evidence="1">
    <location>
        <begin position="135"/>
        <end position="156"/>
    </location>
</feature>
<keyword evidence="1" id="KW-0472">Membrane</keyword>
<feature type="transmembrane region" description="Helical" evidence="1">
    <location>
        <begin position="77"/>
        <end position="96"/>
    </location>
</feature>
<comment type="caution">
    <text evidence="2">The sequence shown here is derived from an EMBL/GenBank/DDBJ whole genome shotgun (WGS) entry which is preliminary data.</text>
</comment>
<name>A0A1F7HFZ2_9BACT</name>
<gene>
    <name evidence="2" type="ORF">A3D08_02715</name>
</gene>
<reference evidence="2 3" key="1">
    <citation type="journal article" date="2016" name="Nat. Commun.">
        <title>Thousands of microbial genomes shed light on interconnected biogeochemical processes in an aquifer system.</title>
        <authorList>
            <person name="Anantharaman K."/>
            <person name="Brown C.T."/>
            <person name="Hug L.A."/>
            <person name="Sharon I."/>
            <person name="Castelle C.J."/>
            <person name="Probst A.J."/>
            <person name="Thomas B.C."/>
            <person name="Singh A."/>
            <person name="Wilkins M.J."/>
            <person name="Karaoz U."/>
            <person name="Brodie E.L."/>
            <person name="Williams K.H."/>
            <person name="Hubbard S.S."/>
            <person name="Banfield J.F."/>
        </authorList>
    </citation>
    <scope>NUCLEOTIDE SEQUENCE [LARGE SCALE GENOMIC DNA]</scope>
</reference>
<evidence type="ECO:0000313" key="3">
    <source>
        <dbReference type="Proteomes" id="UP000178098"/>
    </source>
</evidence>
<evidence type="ECO:0000256" key="1">
    <source>
        <dbReference type="SAM" id="Phobius"/>
    </source>
</evidence>
<dbReference type="AlphaFoldDB" id="A0A1F7HFZ2"/>
<organism evidence="2 3">
    <name type="scientific">Candidatus Roizmanbacteria bacterium RIFCSPHIGHO2_02_FULL_43_11</name>
    <dbReference type="NCBI Taxonomy" id="1802043"/>
    <lineage>
        <taxon>Bacteria</taxon>
        <taxon>Candidatus Roizmaniibacteriota</taxon>
    </lineage>
</organism>
<feature type="transmembrane region" description="Helical" evidence="1">
    <location>
        <begin position="102"/>
        <end position="123"/>
    </location>
</feature>
<keyword evidence="1" id="KW-0812">Transmembrane</keyword>
<protein>
    <recommendedName>
        <fullName evidence="4">Phosphatidic acid phosphatase type 2/haloperoxidase domain-containing protein</fullName>
    </recommendedName>
</protein>
<keyword evidence="1" id="KW-1133">Transmembrane helix</keyword>
<evidence type="ECO:0000313" key="2">
    <source>
        <dbReference type="EMBL" id="OGK30158.1"/>
    </source>
</evidence>
<accession>A0A1F7HFZ2</accession>
<dbReference type="EMBL" id="MFZT01000033">
    <property type="protein sequence ID" value="OGK30158.1"/>
    <property type="molecule type" value="Genomic_DNA"/>
</dbReference>
<evidence type="ECO:0008006" key="4">
    <source>
        <dbReference type="Google" id="ProtNLM"/>
    </source>
</evidence>
<feature type="transmembrane region" description="Helical" evidence="1">
    <location>
        <begin position="37"/>
        <end position="56"/>
    </location>
</feature>